<dbReference type="SUPFAM" id="SSF49584">
    <property type="entry name" value="Periplasmic chaperone C-domain"/>
    <property type="match status" value="1"/>
</dbReference>
<dbReference type="GO" id="GO:0030288">
    <property type="term" value="C:outer membrane-bounded periplasmic space"/>
    <property type="evidence" value="ECO:0007669"/>
    <property type="project" value="InterPro"/>
</dbReference>
<dbReference type="EMBL" id="VZEL01000035">
    <property type="protein sequence ID" value="KAB0121900.1"/>
    <property type="molecule type" value="Genomic_DNA"/>
</dbReference>
<reference evidence="14" key="4">
    <citation type="submission" date="2023-10" db="EMBL/GenBank/DDBJ databases">
        <title>Draft Genome Sequence of a Shiga toxin-producing Escherichia coli strain from deer meat showing an IS-element integration in the B-subunit of the Shiga toxin Stx2b gene.</title>
        <authorList>
            <person name="Projahn M."/>
            <person name="Borowiak M."/>
        </authorList>
    </citation>
    <scope>NUCLEOTIDE SEQUENCE</scope>
    <source>
        <strain evidence="14">BfR-EC-18960</strain>
    </source>
</reference>
<keyword evidence="4 9" id="KW-0732">Signal</keyword>
<dbReference type="Gene3D" id="2.60.40.10">
    <property type="entry name" value="Immunoglobulins"/>
    <property type="match status" value="2"/>
</dbReference>
<gene>
    <name evidence="13" type="ORF">F7F11_23245</name>
    <name evidence="12" type="ORF">HI055_001251</name>
    <name evidence="14" type="ORF">R8G00_26640</name>
</gene>
<feature type="signal peptide" evidence="9">
    <location>
        <begin position="1"/>
        <end position="22"/>
    </location>
</feature>
<comment type="subcellular location">
    <subcellularLocation>
        <location evidence="1 8">Periplasm</location>
    </subcellularLocation>
</comment>
<evidence type="ECO:0000256" key="8">
    <source>
        <dbReference type="RuleBase" id="RU003918"/>
    </source>
</evidence>
<evidence type="ECO:0000313" key="13">
    <source>
        <dbReference type="EMBL" id="KAB0121900.1"/>
    </source>
</evidence>
<evidence type="ECO:0000256" key="9">
    <source>
        <dbReference type="SAM" id="SignalP"/>
    </source>
</evidence>
<dbReference type="InterPro" id="IPR050643">
    <property type="entry name" value="Periplasmic_pilus_chap"/>
</dbReference>
<dbReference type="RefSeq" id="WP_001561276.1">
    <property type="nucleotide sequence ID" value="NZ_CP027440.1"/>
</dbReference>
<dbReference type="PANTHER" id="PTHR30251">
    <property type="entry name" value="PILUS ASSEMBLY CHAPERONE"/>
    <property type="match status" value="1"/>
</dbReference>
<dbReference type="EMBL" id="JAWPMK010000002">
    <property type="protein sequence ID" value="MDW9353029.1"/>
    <property type="molecule type" value="Genomic_DNA"/>
</dbReference>
<protein>
    <submittedName>
        <fullName evidence="13">Molecular chaperone</fullName>
    </submittedName>
</protein>
<feature type="domain" description="Pili assembly chaperone C-terminal" evidence="11">
    <location>
        <begin position="163"/>
        <end position="219"/>
    </location>
</feature>
<dbReference type="InterPro" id="IPR001829">
    <property type="entry name" value="Pili_assmbl_chaperone_bac"/>
</dbReference>
<dbReference type="GO" id="GO:0071555">
    <property type="term" value="P:cell wall organization"/>
    <property type="evidence" value="ECO:0007669"/>
    <property type="project" value="InterPro"/>
</dbReference>
<dbReference type="FunFam" id="2.60.40.10:FF:000458">
    <property type="entry name" value="Molecular chaperone FimC"/>
    <property type="match status" value="1"/>
</dbReference>
<evidence type="ECO:0000259" key="10">
    <source>
        <dbReference type="Pfam" id="PF00345"/>
    </source>
</evidence>
<keyword evidence="7" id="KW-0393">Immunoglobulin domain</keyword>
<dbReference type="InterPro" id="IPR036316">
    <property type="entry name" value="Pili_assmbl_chap_C_dom_sf"/>
</dbReference>
<name>A0A1Q4PLU8_ECOLX</name>
<evidence type="ECO:0000313" key="15">
    <source>
        <dbReference type="Proteomes" id="UP000327073"/>
    </source>
</evidence>
<feature type="chain" id="PRO_5042339152" evidence="9">
    <location>
        <begin position="23"/>
        <end position="226"/>
    </location>
</feature>
<evidence type="ECO:0000256" key="6">
    <source>
        <dbReference type="ARBA" id="ARBA00023186"/>
    </source>
</evidence>
<dbReference type="InterPro" id="IPR016148">
    <property type="entry name" value="Pili_assmbl_chaperone_C"/>
</dbReference>
<proteinExistence type="inferred from homology"/>
<evidence type="ECO:0000256" key="4">
    <source>
        <dbReference type="ARBA" id="ARBA00022729"/>
    </source>
</evidence>
<reference evidence="13 15" key="2">
    <citation type="submission" date="2019-03" db="EMBL/GenBank/DDBJ databases">
        <title>Whole Genome Sequencing of Shiga-Toxin Escherichia coli Strains from Nebraska.</title>
        <authorList>
            <person name="Abdalhamid B."/>
            <person name="Mccutchen E.L."/>
            <person name="Bouska A.C."/>
            <person name="Hinrichs S.H."/>
            <person name="Iwen P.C."/>
        </authorList>
    </citation>
    <scope>NUCLEOTIDE SEQUENCE [LARGE SCALE GENOMIC DNA]</scope>
    <source>
        <strain evidence="13 15">STEC_170836</strain>
    </source>
</reference>
<dbReference type="AlphaFoldDB" id="A0A1Q4PLU8"/>
<reference evidence="12" key="3">
    <citation type="submission" date="2020-02" db="EMBL/GenBank/DDBJ databases">
        <authorList>
            <consortium name="NCBI Pathogen Detection Project"/>
        </authorList>
    </citation>
    <scope>NUCLEOTIDE SEQUENCE</scope>
    <source>
        <strain evidence="12">BCW_4213</strain>
    </source>
</reference>
<dbReference type="Proteomes" id="UP000327073">
    <property type="component" value="Unassembled WGS sequence"/>
</dbReference>
<accession>A0A1Q4PLU8</accession>
<evidence type="ECO:0000256" key="2">
    <source>
        <dbReference type="ARBA" id="ARBA00007399"/>
    </source>
</evidence>
<dbReference type="EMBL" id="DABDSA010000005">
    <property type="protein sequence ID" value="HAI2140941.1"/>
    <property type="molecule type" value="Genomic_DNA"/>
</dbReference>
<dbReference type="InterPro" id="IPR018046">
    <property type="entry name" value="Pili_assmbl_chaperone_CS"/>
</dbReference>
<evidence type="ECO:0000313" key="14">
    <source>
        <dbReference type="EMBL" id="MDW9353029.1"/>
    </source>
</evidence>
<reference evidence="12" key="1">
    <citation type="journal article" date="2018" name="Genome Biol.">
        <title>SKESA: strategic k-mer extension for scrupulous assemblies.</title>
        <authorList>
            <person name="Souvorov A."/>
            <person name="Agarwala R."/>
            <person name="Lipman D.J."/>
        </authorList>
    </citation>
    <scope>NUCLEOTIDE SEQUENCE [LARGE SCALE GENOMIC DNA]</scope>
    <source>
        <strain evidence="12">BCW_4213</strain>
    </source>
</reference>
<comment type="caution">
    <text evidence="13">The sequence shown here is derived from an EMBL/GenBank/DDBJ whole genome shotgun (WGS) entry which is preliminary data.</text>
</comment>
<evidence type="ECO:0000256" key="1">
    <source>
        <dbReference type="ARBA" id="ARBA00004418"/>
    </source>
</evidence>
<evidence type="ECO:0000313" key="12">
    <source>
        <dbReference type="EMBL" id="HAI2140941.1"/>
    </source>
</evidence>
<dbReference type="InterPro" id="IPR016147">
    <property type="entry name" value="Pili_assmbl_chaperone_N"/>
</dbReference>
<organism evidence="13 15">
    <name type="scientific">Escherichia coli</name>
    <dbReference type="NCBI Taxonomy" id="562"/>
    <lineage>
        <taxon>Bacteria</taxon>
        <taxon>Pseudomonadati</taxon>
        <taxon>Pseudomonadota</taxon>
        <taxon>Gammaproteobacteria</taxon>
        <taxon>Enterobacterales</taxon>
        <taxon>Enterobacteriaceae</taxon>
        <taxon>Escherichia</taxon>
    </lineage>
</organism>
<evidence type="ECO:0000256" key="5">
    <source>
        <dbReference type="ARBA" id="ARBA00022764"/>
    </source>
</evidence>
<evidence type="ECO:0000256" key="7">
    <source>
        <dbReference type="ARBA" id="ARBA00023319"/>
    </source>
</evidence>
<dbReference type="Pfam" id="PF00345">
    <property type="entry name" value="PapD_N"/>
    <property type="match status" value="1"/>
</dbReference>
<evidence type="ECO:0000259" key="11">
    <source>
        <dbReference type="Pfam" id="PF02753"/>
    </source>
</evidence>
<dbReference type="SUPFAM" id="SSF49354">
    <property type="entry name" value="PapD-like"/>
    <property type="match status" value="1"/>
</dbReference>
<keyword evidence="5" id="KW-0574">Periplasm</keyword>
<keyword evidence="3" id="KW-1029">Fimbrium biogenesis</keyword>
<keyword evidence="6 8" id="KW-0143">Chaperone</keyword>
<dbReference type="PANTHER" id="PTHR30251:SF2">
    <property type="entry name" value="FIMBRIAL CHAPERONE YADV-RELATED"/>
    <property type="match status" value="1"/>
</dbReference>
<dbReference type="InterPro" id="IPR013783">
    <property type="entry name" value="Ig-like_fold"/>
</dbReference>
<evidence type="ECO:0000256" key="3">
    <source>
        <dbReference type="ARBA" id="ARBA00022558"/>
    </source>
</evidence>
<dbReference type="Proteomes" id="UP001271591">
    <property type="component" value="Unassembled WGS sequence"/>
</dbReference>
<sequence length="226" mass="24619">MNRYADVVLALLLAFLSVQAQAGIVIGGTRVIYDGDKKETAASVRNPEKSGVYLVQSWVDSGEQGGKTPFIVTPPLFRINPGEENMLRIVRTGGNLPQDRESVFWLNVKSIPATDDSHSRTNVLQVVVKSRLKLFYRPAGLEGQPESAYHQLSVAHSGNHLTVSNPTPYYVTLFTLKVDGQEIKEADMVPPKGSVSFTLPSATASAVTWQAISDYGGVSQTESRKL</sequence>
<dbReference type="Proteomes" id="UP000852798">
    <property type="component" value="Unassembled WGS sequence"/>
</dbReference>
<dbReference type="PROSITE" id="PS00635">
    <property type="entry name" value="PILI_CHAPERONE"/>
    <property type="match status" value="1"/>
</dbReference>
<dbReference type="Pfam" id="PF02753">
    <property type="entry name" value="PapD_C"/>
    <property type="match status" value="1"/>
</dbReference>
<dbReference type="PRINTS" id="PR00969">
    <property type="entry name" value="CHAPERONPILI"/>
</dbReference>
<comment type="similarity">
    <text evidence="2 8">Belongs to the periplasmic pilus chaperone family.</text>
</comment>
<dbReference type="InterPro" id="IPR008962">
    <property type="entry name" value="PapD-like_sf"/>
</dbReference>
<feature type="domain" description="Pili assembly chaperone N-terminal" evidence="10">
    <location>
        <begin position="23"/>
        <end position="141"/>
    </location>
</feature>